<evidence type="ECO:0000256" key="5">
    <source>
        <dbReference type="ARBA" id="ARBA00029722"/>
    </source>
</evidence>
<dbReference type="AlphaFoldDB" id="A0A9X3CNG2"/>
<gene>
    <name evidence="10" type="ORF">MD535_11865</name>
</gene>
<feature type="domain" description="GH16" evidence="9">
    <location>
        <begin position="19"/>
        <end position="261"/>
    </location>
</feature>
<comment type="similarity">
    <text evidence="1">Belongs to the glycosyl hydrolase 16 family.</text>
</comment>
<evidence type="ECO:0000256" key="3">
    <source>
        <dbReference type="ARBA" id="ARBA00022801"/>
    </source>
</evidence>
<evidence type="ECO:0000256" key="4">
    <source>
        <dbReference type="ARBA" id="ARBA00023295"/>
    </source>
</evidence>
<evidence type="ECO:0000256" key="2">
    <source>
        <dbReference type="ARBA" id="ARBA00014569"/>
    </source>
</evidence>
<evidence type="ECO:0000313" key="11">
    <source>
        <dbReference type="Proteomes" id="UP001155587"/>
    </source>
</evidence>
<dbReference type="GO" id="GO:0005975">
    <property type="term" value="P:carbohydrate metabolic process"/>
    <property type="evidence" value="ECO:0007669"/>
    <property type="project" value="InterPro"/>
</dbReference>
<organism evidence="10 11">
    <name type="scientific">Vibrio qingdaonensis</name>
    <dbReference type="NCBI Taxonomy" id="2829491"/>
    <lineage>
        <taxon>Bacteria</taxon>
        <taxon>Pseudomonadati</taxon>
        <taxon>Pseudomonadota</taxon>
        <taxon>Gammaproteobacteria</taxon>
        <taxon>Vibrionales</taxon>
        <taxon>Vibrionaceae</taxon>
        <taxon>Vibrio</taxon>
    </lineage>
</organism>
<keyword evidence="3" id="KW-0378">Hydrolase</keyword>
<dbReference type="InterPro" id="IPR013320">
    <property type="entry name" value="ConA-like_dom_sf"/>
</dbReference>
<evidence type="ECO:0000313" key="10">
    <source>
        <dbReference type="EMBL" id="MCW8346694.1"/>
    </source>
</evidence>
<proteinExistence type="inferred from homology"/>
<feature type="active site" description="Nucleophile" evidence="8">
    <location>
        <position position="135"/>
    </location>
</feature>
<reference evidence="10" key="1">
    <citation type="submission" date="2022-02" db="EMBL/GenBank/DDBJ databases">
        <title>Vibrio sp. nov, a new bacterium isolated from seawater.</title>
        <authorList>
            <person name="Yuan Y."/>
        </authorList>
    </citation>
    <scope>NUCLEOTIDE SEQUENCE</scope>
    <source>
        <strain evidence="10">ZSDZ65</strain>
    </source>
</reference>
<dbReference type="SUPFAM" id="SSF49899">
    <property type="entry name" value="Concanavalin A-like lectins/glucanases"/>
    <property type="match status" value="1"/>
</dbReference>
<dbReference type="RefSeq" id="WP_265675239.1">
    <property type="nucleotide sequence ID" value="NZ_JAKRRY010000014.1"/>
</dbReference>
<dbReference type="InterPro" id="IPR008264">
    <property type="entry name" value="Beta_glucanase"/>
</dbReference>
<comment type="caution">
    <text evidence="10">The sequence shown here is derived from an EMBL/GenBank/DDBJ whole genome shotgun (WGS) entry which is preliminary data.</text>
</comment>
<sequence>MKKQSLLLLTAGLTSLSATETFGVEVPFSDDFHQLDDQRWFLAHDWENGFPFLNRWQNSQIDFGPEGMAIHLENTEDSHGYLDIVSGEIRTLDFYGNGCFQVDMKPVKADGVISAFFLFAGPHDQPDGGNGLHNEIDIEFLGSNTNLVQFNFWTNDDNYQQKNEYIHYLDFDAAEDFHTYAIEWNRRAIRWLIDGQVVYKVRHSKRLPIPMKSDTKLRAMMNVWAVNSEISNWAGQYSTEIGIKHSAYYRNFLYKASRCHQ</sequence>
<dbReference type="PRINTS" id="PR00737">
    <property type="entry name" value="GLHYDRLASE16"/>
</dbReference>
<keyword evidence="4" id="KW-0326">Glycosidase</keyword>
<dbReference type="GO" id="GO:0004553">
    <property type="term" value="F:hydrolase activity, hydrolyzing O-glycosyl compounds"/>
    <property type="evidence" value="ECO:0007669"/>
    <property type="project" value="InterPro"/>
</dbReference>
<dbReference type="EMBL" id="JAKRRY010000014">
    <property type="protein sequence ID" value="MCW8346694.1"/>
    <property type="molecule type" value="Genomic_DNA"/>
</dbReference>
<dbReference type="PANTHER" id="PTHR31062">
    <property type="entry name" value="XYLOGLUCAN ENDOTRANSGLUCOSYLASE/HYDROLASE PROTEIN 8-RELATED"/>
    <property type="match status" value="1"/>
</dbReference>
<dbReference type="InterPro" id="IPR000757">
    <property type="entry name" value="Beta-glucanase-like"/>
</dbReference>
<dbReference type="InterPro" id="IPR044791">
    <property type="entry name" value="Beta-glucanase/XTH"/>
</dbReference>
<dbReference type="PROSITE" id="PS51762">
    <property type="entry name" value="GH16_2"/>
    <property type="match status" value="1"/>
</dbReference>
<dbReference type="Proteomes" id="UP001155587">
    <property type="component" value="Unassembled WGS sequence"/>
</dbReference>
<dbReference type="Gene3D" id="2.60.120.200">
    <property type="match status" value="1"/>
</dbReference>
<protein>
    <recommendedName>
        <fullName evidence="2">Beta-glucanase</fullName>
    </recommendedName>
    <alternativeName>
        <fullName evidence="7">1,3-1,4-beta-D-glucan 4-glucanohydrolase</fullName>
    </alternativeName>
    <alternativeName>
        <fullName evidence="6">Endo-beta-1,3-1,4 glucanase</fullName>
    </alternativeName>
    <alternativeName>
        <fullName evidence="5">Lichenase</fullName>
    </alternativeName>
</protein>
<evidence type="ECO:0000256" key="7">
    <source>
        <dbReference type="ARBA" id="ARBA00031665"/>
    </source>
</evidence>
<evidence type="ECO:0000256" key="8">
    <source>
        <dbReference type="PIRSR" id="PIRSR608264-1"/>
    </source>
</evidence>
<accession>A0A9X3CNG2</accession>
<evidence type="ECO:0000256" key="6">
    <source>
        <dbReference type="ARBA" id="ARBA00029771"/>
    </source>
</evidence>
<evidence type="ECO:0000259" key="9">
    <source>
        <dbReference type="PROSITE" id="PS51762"/>
    </source>
</evidence>
<feature type="active site" description="Proton donor" evidence="8">
    <location>
        <position position="139"/>
    </location>
</feature>
<evidence type="ECO:0000256" key="1">
    <source>
        <dbReference type="ARBA" id="ARBA00006865"/>
    </source>
</evidence>
<name>A0A9X3CNG2_9VIBR</name>
<dbReference type="Pfam" id="PF00722">
    <property type="entry name" value="Glyco_hydro_16"/>
    <property type="match status" value="1"/>
</dbReference>
<keyword evidence="11" id="KW-1185">Reference proteome</keyword>